<feature type="repeat" description="RCC1" evidence="2">
    <location>
        <begin position="326"/>
        <end position="379"/>
    </location>
</feature>
<dbReference type="PRINTS" id="PR00633">
    <property type="entry name" value="RCCNDNSATION"/>
</dbReference>
<feature type="domain" description="RCC1-like" evidence="4">
    <location>
        <begin position="85"/>
        <end position="475"/>
    </location>
</feature>
<dbReference type="InterPro" id="IPR058923">
    <property type="entry name" value="RCC1-like_dom"/>
</dbReference>
<feature type="compositionally biased region" description="Basic residues" evidence="3">
    <location>
        <begin position="1"/>
        <end position="15"/>
    </location>
</feature>
<dbReference type="PANTHER" id="PTHR46207:SF1">
    <property type="entry name" value="PROTEIN RCC2"/>
    <property type="match status" value="1"/>
</dbReference>
<sequence>MPPKTAKKPQTKRKGKAGEAAKKRKKRDSFSSSGDDFDSDDNNKDNPFKNNNHNNSHVDEDNGTDATGEQDIALQPKLPELVGRLLVCGGTNWDLIGRKELPKAAKTAAQQAPGKNLWSPHKTPYRVRALVSSCTACHSMIITEEGKVMTWGRNDKGQLGHGDVKTRNEPTVVDGLASHQIVGGAVGRSHTLFLTSKGQVFACGDNKMGQLGIGSQSQSVMTPTRVLYKGKPVAKMSCGAEFSMILDAVGNLYSFGSPEYGQLGHNSEGKYFASGNKLAYRCELTPRKLVFFIEKTREGHILPLEDVSILDVTCGVNHSLAIDRKKRCFSWGFGGYGRLGHTETKDELMPRNIKTFDSLNRGVKSIFSGGTFSMAIDENGLLYFWGQNKSSGEATMYPKNVQDLNGWNVRSIGCANKSIVLAADDSLISWGPSPTYGELGYGENKAKSSTTPQEVKPMEGIYTHDVVCGFAHTLIMARDDGDQEKEAIDKLPVWP</sequence>
<name>A0A7R9PW77_9ACAR</name>
<evidence type="ECO:0000256" key="1">
    <source>
        <dbReference type="ARBA" id="ARBA00022737"/>
    </source>
</evidence>
<dbReference type="GO" id="GO:0016020">
    <property type="term" value="C:membrane"/>
    <property type="evidence" value="ECO:0007669"/>
    <property type="project" value="TreeGrafter"/>
</dbReference>
<dbReference type="PANTHER" id="PTHR46207">
    <property type="entry name" value="PROTEIN RCC2"/>
    <property type="match status" value="1"/>
</dbReference>
<dbReference type="EMBL" id="OC855758">
    <property type="protein sequence ID" value="CAD7622598.1"/>
    <property type="molecule type" value="Genomic_DNA"/>
</dbReference>
<dbReference type="PROSITE" id="PS00626">
    <property type="entry name" value="RCC1_2"/>
    <property type="match status" value="1"/>
</dbReference>
<feature type="region of interest" description="Disordered" evidence="3">
    <location>
        <begin position="1"/>
        <end position="67"/>
    </location>
</feature>
<dbReference type="EMBL" id="CAJPIZ010001183">
    <property type="protein sequence ID" value="CAG2103028.1"/>
    <property type="molecule type" value="Genomic_DNA"/>
</dbReference>
<feature type="repeat" description="RCC1" evidence="2">
    <location>
        <begin position="146"/>
        <end position="197"/>
    </location>
</feature>
<organism evidence="5">
    <name type="scientific">Medioppia subpectinata</name>
    <dbReference type="NCBI Taxonomy" id="1979941"/>
    <lineage>
        <taxon>Eukaryota</taxon>
        <taxon>Metazoa</taxon>
        <taxon>Ecdysozoa</taxon>
        <taxon>Arthropoda</taxon>
        <taxon>Chelicerata</taxon>
        <taxon>Arachnida</taxon>
        <taxon>Acari</taxon>
        <taxon>Acariformes</taxon>
        <taxon>Sarcoptiformes</taxon>
        <taxon>Oribatida</taxon>
        <taxon>Brachypylina</taxon>
        <taxon>Oppioidea</taxon>
        <taxon>Oppiidae</taxon>
        <taxon>Medioppia</taxon>
    </lineage>
</organism>
<dbReference type="PROSITE" id="PS50012">
    <property type="entry name" value="RCC1_3"/>
    <property type="match status" value="5"/>
</dbReference>
<dbReference type="Pfam" id="PF25390">
    <property type="entry name" value="WD40_RLD"/>
    <property type="match status" value="1"/>
</dbReference>
<accession>A0A7R9PW77</accession>
<evidence type="ECO:0000313" key="6">
    <source>
        <dbReference type="Proteomes" id="UP000759131"/>
    </source>
</evidence>
<dbReference type="Gene3D" id="2.130.10.30">
    <property type="entry name" value="Regulator of chromosome condensation 1/beta-lactamase-inhibitor protein II"/>
    <property type="match status" value="2"/>
</dbReference>
<dbReference type="Proteomes" id="UP000759131">
    <property type="component" value="Unassembled WGS sequence"/>
</dbReference>
<feature type="repeat" description="RCC1" evidence="2">
    <location>
        <begin position="250"/>
        <end position="325"/>
    </location>
</feature>
<dbReference type="AlphaFoldDB" id="A0A7R9PW77"/>
<keyword evidence="6" id="KW-1185">Reference proteome</keyword>
<dbReference type="InterPro" id="IPR028641">
    <property type="entry name" value="RCC2"/>
</dbReference>
<feature type="repeat" description="RCC1" evidence="2">
    <location>
        <begin position="198"/>
        <end position="249"/>
    </location>
</feature>
<feature type="repeat" description="RCC1" evidence="2">
    <location>
        <begin position="425"/>
        <end position="479"/>
    </location>
</feature>
<dbReference type="InterPro" id="IPR009091">
    <property type="entry name" value="RCC1/BLIP-II"/>
</dbReference>
<dbReference type="GO" id="GO:0031267">
    <property type="term" value="F:small GTPase binding"/>
    <property type="evidence" value="ECO:0007669"/>
    <property type="project" value="TreeGrafter"/>
</dbReference>
<protein>
    <recommendedName>
        <fullName evidence="4">RCC1-like domain-containing protein</fullName>
    </recommendedName>
</protein>
<proteinExistence type="predicted"/>
<evidence type="ECO:0000313" key="5">
    <source>
        <dbReference type="EMBL" id="CAD7622598.1"/>
    </source>
</evidence>
<dbReference type="OrthoDB" id="297375at2759"/>
<gene>
    <name evidence="5" type="ORF">OSB1V03_LOCUS3061</name>
</gene>
<evidence type="ECO:0000259" key="4">
    <source>
        <dbReference type="Pfam" id="PF25390"/>
    </source>
</evidence>
<dbReference type="SUPFAM" id="SSF50985">
    <property type="entry name" value="RCC1/BLIP-II"/>
    <property type="match status" value="1"/>
</dbReference>
<evidence type="ECO:0000256" key="3">
    <source>
        <dbReference type="SAM" id="MobiDB-lite"/>
    </source>
</evidence>
<dbReference type="InterPro" id="IPR000408">
    <property type="entry name" value="Reg_chr_condens"/>
</dbReference>
<reference evidence="5" key="1">
    <citation type="submission" date="2020-11" db="EMBL/GenBank/DDBJ databases">
        <authorList>
            <person name="Tran Van P."/>
        </authorList>
    </citation>
    <scope>NUCLEOTIDE SEQUENCE</scope>
</reference>
<evidence type="ECO:0000256" key="2">
    <source>
        <dbReference type="PROSITE-ProRule" id="PRU00235"/>
    </source>
</evidence>
<keyword evidence="1" id="KW-0677">Repeat</keyword>